<evidence type="ECO:0000313" key="1">
    <source>
        <dbReference type="EMBL" id="MDT0269486.1"/>
    </source>
</evidence>
<accession>A0ABU2JWV7</accession>
<reference evidence="2" key="1">
    <citation type="submission" date="2023-07" db="EMBL/GenBank/DDBJ databases">
        <title>30 novel species of actinomycetes from the DSMZ collection.</title>
        <authorList>
            <person name="Nouioui I."/>
        </authorList>
    </citation>
    <scope>NUCLEOTIDE SEQUENCE [LARGE SCALE GENOMIC DNA]</scope>
    <source>
        <strain evidence="2">DSM 44915</strain>
    </source>
</reference>
<organism evidence="1 2">
    <name type="scientific">Streptomyces chisholmiae</name>
    <dbReference type="NCBI Taxonomy" id="3075540"/>
    <lineage>
        <taxon>Bacteria</taxon>
        <taxon>Bacillati</taxon>
        <taxon>Actinomycetota</taxon>
        <taxon>Actinomycetes</taxon>
        <taxon>Kitasatosporales</taxon>
        <taxon>Streptomycetaceae</taxon>
        <taxon>Streptomyces</taxon>
    </lineage>
</organism>
<proteinExistence type="predicted"/>
<evidence type="ECO:0000313" key="2">
    <source>
        <dbReference type="Proteomes" id="UP001183410"/>
    </source>
</evidence>
<name>A0ABU2JWV7_9ACTN</name>
<dbReference type="RefSeq" id="WP_311669569.1">
    <property type="nucleotide sequence ID" value="NZ_JAVREO010000017.1"/>
</dbReference>
<keyword evidence="2" id="KW-1185">Reference proteome</keyword>
<protein>
    <submittedName>
        <fullName evidence="1">Uncharacterized protein</fullName>
    </submittedName>
</protein>
<dbReference type="Proteomes" id="UP001183410">
    <property type="component" value="Unassembled WGS sequence"/>
</dbReference>
<gene>
    <name evidence="1" type="ORF">RM844_24705</name>
</gene>
<dbReference type="EMBL" id="JAVREO010000017">
    <property type="protein sequence ID" value="MDT0269486.1"/>
    <property type="molecule type" value="Genomic_DNA"/>
</dbReference>
<comment type="caution">
    <text evidence="1">The sequence shown here is derived from an EMBL/GenBank/DDBJ whole genome shotgun (WGS) entry which is preliminary data.</text>
</comment>
<sequence length="76" mass="8173">MAETSSTPHVIRVRFDGGPRHGRTVDLLITGQVPLPLILAAGRGREEDAGSGLYQLRSTEGGGTRYAWIDDLPARS</sequence>